<keyword evidence="3" id="KW-1185">Reference proteome</keyword>
<protein>
    <submittedName>
        <fullName evidence="2">Acyl-CoA thioesterase</fullName>
    </submittedName>
</protein>
<evidence type="ECO:0000313" key="2">
    <source>
        <dbReference type="EMBL" id="TXS93451.1"/>
    </source>
</evidence>
<dbReference type="Gene3D" id="2.40.160.210">
    <property type="entry name" value="Acyl-CoA thioesterase, double hotdog domain"/>
    <property type="match status" value="1"/>
</dbReference>
<dbReference type="Pfam" id="PF20789">
    <property type="entry name" value="4HBT_3C"/>
    <property type="match status" value="1"/>
</dbReference>
<dbReference type="EMBL" id="VRYZ01000002">
    <property type="protein sequence ID" value="TXS93451.1"/>
    <property type="molecule type" value="Genomic_DNA"/>
</dbReference>
<dbReference type="OrthoDB" id="3214314at2"/>
<accession>A0A5C9A279</accession>
<sequence>MSSPFLTLEPTGNKTRWRMPVTADVCVGASPHVFMFGGVGLGAAALAAELTTGRETVWVSAQFLSYARIGDTLELEVEELNRGFHVSQVRVMAKVAGNPILTATAALGEREGIPEDQWSVMPSMPAPEDCVAQPAWPTDEAKLMDRLDIRVAPDSFAALPMKGRRSDDGRTLMWARAREGAALNTDFLGVLEDFVPSCLSAAFGMGWGGTSLDNTLRVLRRVPSEWVLCDVRISGSARGFAHGSIYMYAEDGSLVASGSQSMIQRYFDIELRR</sequence>
<dbReference type="Proteomes" id="UP000321933">
    <property type="component" value="Unassembled WGS sequence"/>
</dbReference>
<organism evidence="2 3">
    <name type="scientific">Parahaliea aestuarii</name>
    <dbReference type="NCBI Taxonomy" id="1852021"/>
    <lineage>
        <taxon>Bacteria</taxon>
        <taxon>Pseudomonadati</taxon>
        <taxon>Pseudomonadota</taxon>
        <taxon>Gammaproteobacteria</taxon>
        <taxon>Cellvibrionales</taxon>
        <taxon>Halieaceae</taxon>
        <taxon>Parahaliea</taxon>
    </lineage>
</organism>
<reference evidence="2 3" key="1">
    <citation type="submission" date="2019-08" db="EMBL/GenBank/DDBJ databases">
        <title>Parahaliea maris sp. nov., isolated from the surface seawater.</title>
        <authorList>
            <person name="Liu Y."/>
        </authorList>
    </citation>
    <scope>NUCLEOTIDE SEQUENCE [LARGE SCALE GENOMIC DNA]</scope>
    <source>
        <strain evidence="2 3">S2-26</strain>
    </source>
</reference>
<dbReference type="AlphaFoldDB" id="A0A5C9A279"/>
<dbReference type="SUPFAM" id="SSF54637">
    <property type="entry name" value="Thioesterase/thiol ester dehydrase-isomerase"/>
    <property type="match status" value="2"/>
</dbReference>
<gene>
    <name evidence="2" type="ORF">FVW59_06355</name>
</gene>
<proteinExistence type="predicted"/>
<dbReference type="InterPro" id="IPR029069">
    <property type="entry name" value="HotDog_dom_sf"/>
</dbReference>
<dbReference type="RefSeq" id="WP_148063386.1">
    <property type="nucleotide sequence ID" value="NZ_VRYZ01000002.1"/>
</dbReference>
<evidence type="ECO:0000259" key="1">
    <source>
        <dbReference type="Pfam" id="PF20789"/>
    </source>
</evidence>
<comment type="caution">
    <text evidence="2">The sequence shown here is derived from an EMBL/GenBank/DDBJ whole genome shotgun (WGS) entry which is preliminary data.</text>
</comment>
<name>A0A5C9A279_9GAMM</name>
<dbReference type="InterPro" id="IPR042171">
    <property type="entry name" value="Acyl-CoA_hotdog"/>
</dbReference>
<evidence type="ECO:0000313" key="3">
    <source>
        <dbReference type="Proteomes" id="UP000321933"/>
    </source>
</evidence>
<feature type="domain" description="Acyl-CoA thioesterase-like C-terminal" evidence="1">
    <location>
        <begin position="127"/>
        <end position="262"/>
    </location>
</feature>
<dbReference type="InterPro" id="IPR049450">
    <property type="entry name" value="ACOT8-like_C"/>
</dbReference>